<dbReference type="OrthoDB" id="7691601at2"/>
<dbReference type="AlphaFoldDB" id="A0A371XB75"/>
<comment type="caution">
    <text evidence="1">The sequence shown here is derived from an EMBL/GenBank/DDBJ whole genome shotgun (WGS) entry which is preliminary data.</text>
</comment>
<name>A0A371XB75_9HYPH</name>
<reference evidence="1 2" key="1">
    <citation type="submission" date="2018-08" db="EMBL/GenBank/DDBJ databases">
        <title>Fulvimarina sp. 85, whole genome shotgun sequence.</title>
        <authorList>
            <person name="Tuo L."/>
        </authorList>
    </citation>
    <scope>NUCLEOTIDE SEQUENCE [LARGE SCALE GENOMIC DNA]</scope>
    <source>
        <strain evidence="1 2">85</strain>
    </source>
</reference>
<dbReference type="Proteomes" id="UP000264310">
    <property type="component" value="Unassembled WGS sequence"/>
</dbReference>
<dbReference type="EMBL" id="QURL01000001">
    <property type="protein sequence ID" value="RFC66441.1"/>
    <property type="molecule type" value="Genomic_DNA"/>
</dbReference>
<evidence type="ECO:0000313" key="1">
    <source>
        <dbReference type="EMBL" id="RFC66441.1"/>
    </source>
</evidence>
<keyword evidence="2" id="KW-1185">Reference proteome</keyword>
<protein>
    <recommendedName>
        <fullName evidence="3">DUF1833 domain-containing protein</fullName>
    </recommendedName>
</protein>
<proteinExistence type="predicted"/>
<dbReference type="RefSeq" id="WP_116681694.1">
    <property type="nucleotide sequence ID" value="NZ_QURL01000001.1"/>
</dbReference>
<evidence type="ECO:0000313" key="2">
    <source>
        <dbReference type="Proteomes" id="UP000264310"/>
    </source>
</evidence>
<evidence type="ECO:0008006" key="3">
    <source>
        <dbReference type="Google" id="ProtNLM"/>
    </source>
</evidence>
<sequence>MRIVSLNARRSLAEPYSDEHEVVLVHITHPALTVPIRLSTDPTETLSYDPLRYGTRSAWMTGDGSPFLFILAGVEMPEDADDAPPAARISITATDSDLARTLRTVRDRAKVSIAVVYAGDPNDVIMEYRDFDLIGAEGDVSTITLSLQTDALAELPWPYPRMTKQRFAALFR</sequence>
<gene>
    <name evidence="1" type="ORF">DYI37_03080</name>
</gene>
<accession>A0A371XB75</accession>
<organism evidence="1 2">
    <name type="scientific">Fulvimarina endophytica</name>
    <dbReference type="NCBI Taxonomy" id="2293836"/>
    <lineage>
        <taxon>Bacteria</taxon>
        <taxon>Pseudomonadati</taxon>
        <taxon>Pseudomonadota</taxon>
        <taxon>Alphaproteobacteria</taxon>
        <taxon>Hyphomicrobiales</taxon>
        <taxon>Aurantimonadaceae</taxon>
        <taxon>Fulvimarina</taxon>
    </lineage>
</organism>